<dbReference type="Proteomes" id="UP001470230">
    <property type="component" value="Unassembled WGS sequence"/>
</dbReference>
<feature type="domain" description="C2" evidence="1">
    <location>
        <begin position="1"/>
        <end position="102"/>
    </location>
</feature>
<dbReference type="InterPro" id="IPR035892">
    <property type="entry name" value="C2_domain_sf"/>
</dbReference>
<dbReference type="SMART" id="SM00239">
    <property type="entry name" value="C2"/>
    <property type="match status" value="1"/>
</dbReference>
<organism evidence="2 3">
    <name type="scientific">Tritrichomonas musculus</name>
    <dbReference type="NCBI Taxonomy" id="1915356"/>
    <lineage>
        <taxon>Eukaryota</taxon>
        <taxon>Metamonada</taxon>
        <taxon>Parabasalia</taxon>
        <taxon>Tritrichomonadida</taxon>
        <taxon>Tritrichomonadidae</taxon>
        <taxon>Tritrichomonas</taxon>
    </lineage>
</organism>
<reference evidence="2 3" key="1">
    <citation type="submission" date="2024-04" db="EMBL/GenBank/DDBJ databases">
        <title>Tritrichomonas musculus Genome.</title>
        <authorList>
            <person name="Alves-Ferreira E."/>
            <person name="Grigg M."/>
            <person name="Lorenzi H."/>
            <person name="Galac M."/>
        </authorList>
    </citation>
    <scope>NUCLEOTIDE SEQUENCE [LARGE SCALE GENOMIC DNA]</scope>
    <source>
        <strain evidence="2 3">EAF2021</strain>
    </source>
</reference>
<proteinExistence type="predicted"/>
<evidence type="ECO:0000313" key="3">
    <source>
        <dbReference type="Proteomes" id="UP001470230"/>
    </source>
</evidence>
<evidence type="ECO:0000313" key="2">
    <source>
        <dbReference type="EMBL" id="KAK8843581.1"/>
    </source>
</evidence>
<dbReference type="InterPro" id="IPR000008">
    <property type="entry name" value="C2_dom"/>
</dbReference>
<dbReference type="Pfam" id="PF00168">
    <property type="entry name" value="C2"/>
    <property type="match status" value="1"/>
</dbReference>
<gene>
    <name evidence="2" type="ORF">M9Y10_024638</name>
</gene>
<accession>A0ABR2HAU5</accession>
<comment type="caution">
    <text evidence="2">The sequence shown here is derived from an EMBL/GenBank/DDBJ whole genome shotgun (WGS) entry which is preliminary data.</text>
</comment>
<dbReference type="Gene3D" id="2.60.40.150">
    <property type="entry name" value="C2 domain"/>
    <property type="match status" value="1"/>
</dbReference>
<sequence length="518" mass="59036">MKTQVTVVSAANLISSTNDDFLSPFVRVLGHSAEDYLIGETNYIEGTHNPKFNMTFTFDFFRASYLDFCIYNHVPFSSDQLIGIARIRVSDIIPQEIMKLPINLVRSGSIISDLTVRFAYQFSPVSKGTQGMFQRQIFLYTTFQSISTDSNPVDIDCLIVDHKWKIFYFLNSENWWTTVGRSSNQETVPVGAGYSQIRKLDINKIKDCEVHFYIKSNTFNGKLFLNFGCMRKEDLAKIKECSRDLTLFHQIEFDVTAGNVFSSPEKMLVKTFGRVDFTYEDSSDYHSLINKLVNGLKMTERHILAHSANSSLEGHSNIALIFGGTVYSESSVCDMDPKLFVFDRKNKKFVGSLHRQSENTGLFDFAIVNEGSNSNYVKSNLNGNSKYVDSDSIGINLGQLDPNFTIIVGVKIDQFILREVSHPMVRIVDSEKNEEIYFLPFKPSIYEASGELLFRIEKQDGNWVIVPIFHPVIDGNHMETAATDYINQGCPVYDEFEMNVKPLTQNKDYQIQKENMIV</sequence>
<dbReference type="SUPFAM" id="SSF49562">
    <property type="entry name" value="C2 domain (Calcium/lipid-binding domain, CaLB)"/>
    <property type="match status" value="1"/>
</dbReference>
<dbReference type="EMBL" id="JAPFFF010000034">
    <property type="protein sequence ID" value="KAK8843581.1"/>
    <property type="molecule type" value="Genomic_DNA"/>
</dbReference>
<keyword evidence="3" id="KW-1185">Reference proteome</keyword>
<dbReference type="Gene3D" id="2.60.60.30">
    <property type="entry name" value="sav2460 like domains"/>
    <property type="match status" value="1"/>
</dbReference>
<dbReference type="CDD" id="cd00030">
    <property type="entry name" value="C2"/>
    <property type="match status" value="1"/>
</dbReference>
<dbReference type="PROSITE" id="PS50004">
    <property type="entry name" value="C2"/>
    <property type="match status" value="1"/>
</dbReference>
<protein>
    <recommendedName>
        <fullName evidence="1">C2 domain-containing protein</fullName>
    </recommendedName>
</protein>
<evidence type="ECO:0000259" key="1">
    <source>
        <dbReference type="PROSITE" id="PS50004"/>
    </source>
</evidence>
<name>A0ABR2HAU5_9EUKA</name>